<dbReference type="EMBL" id="OX596085">
    <property type="protein sequence ID" value="CAI9690308.1"/>
    <property type="molecule type" value="Genomic_DNA"/>
</dbReference>
<proteinExistence type="predicted"/>
<evidence type="ECO:0000313" key="2">
    <source>
        <dbReference type="Proteomes" id="UP001162501"/>
    </source>
</evidence>
<protein>
    <submittedName>
        <fullName evidence="1">Uncharacterized protein</fullName>
    </submittedName>
</protein>
<name>A0ACB0DPW7_RANTA</name>
<gene>
    <name evidence="1" type="ORF">MRATA1EN3_LOCUS1521</name>
</gene>
<sequence length="336" mass="34839">MREPAQEADLALELVTVEVTAGVIVGVTAEVTVGATTEVTVEVIAEAMGEATEEVIAEATGEATEEVIVGTMGEATGEAMEEATEEVTTEVIAEAMEEATVEVMGEATAEATGEAMEEATTEAVATLGFKVGTSRVIQAASTLERNEFLSIPASNTESSGKKTRGTSSGLRAWPDGAGCAPCNVRSHMTPGGSQVWVDVRLQGLPTPSSPLRTPRVALKAGNLAGAAVWPFQPRGLDLRPKTVGPGAFRRKLSEVLCDTRIVQAGSWGTLALQWVGWGAALTHQGSRVSLSEQRRAGLAQPPCLGPSQGLRVGGGPGMLPHPSSIRASPLYLPFGL</sequence>
<evidence type="ECO:0000313" key="1">
    <source>
        <dbReference type="EMBL" id="CAI9690308.1"/>
    </source>
</evidence>
<accession>A0ACB0DPW7</accession>
<dbReference type="Proteomes" id="UP001162501">
    <property type="component" value="Chromosome 1"/>
</dbReference>
<reference evidence="1" key="1">
    <citation type="submission" date="2023-05" db="EMBL/GenBank/DDBJ databases">
        <authorList>
            <consortium name="ELIXIR-Norway"/>
        </authorList>
    </citation>
    <scope>NUCLEOTIDE SEQUENCE</scope>
</reference>
<organism evidence="1 2">
    <name type="scientific">Rangifer tarandus platyrhynchus</name>
    <name type="common">Svalbard reindeer</name>
    <dbReference type="NCBI Taxonomy" id="3082113"/>
    <lineage>
        <taxon>Eukaryota</taxon>
        <taxon>Metazoa</taxon>
        <taxon>Chordata</taxon>
        <taxon>Craniata</taxon>
        <taxon>Vertebrata</taxon>
        <taxon>Euteleostomi</taxon>
        <taxon>Mammalia</taxon>
        <taxon>Eutheria</taxon>
        <taxon>Laurasiatheria</taxon>
        <taxon>Artiodactyla</taxon>
        <taxon>Ruminantia</taxon>
        <taxon>Pecora</taxon>
        <taxon>Cervidae</taxon>
        <taxon>Odocoileinae</taxon>
        <taxon>Rangifer</taxon>
    </lineage>
</organism>